<dbReference type="PANTHER" id="PTHR31828:SF50">
    <property type="entry name" value="PHOSPHOLIPASE A1"/>
    <property type="match status" value="1"/>
</dbReference>
<reference evidence="7 8" key="1">
    <citation type="journal article" date="2021" name="Commun. Biol.">
        <title>The genome of Shorea leprosula (Dipterocarpaceae) highlights the ecological relevance of drought in aseasonal tropical rainforests.</title>
        <authorList>
            <person name="Ng K.K.S."/>
            <person name="Kobayashi M.J."/>
            <person name="Fawcett J.A."/>
            <person name="Hatakeyama M."/>
            <person name="Paape T."/>
            <person name="Ng C.H."/>
            <person name="Ang C.C."/>
            <person name="Tnah L.H."/>
            <person name="Lee C.T."/>
            <person name="Nishiyama T."/>
            <person name="Sese J."/>
            <person name="O'Brien M.J."/>
            <person name="Copetti D."/>
            <person name="Mohd Noor M.I."/>
            <person name="Ong R.C."/>
            <person name="Putra M."/>
            <person name="Sireger I.Z."/>
            <person name="Indrioko S."/>
            <person name="Kosugi Y."/>
            <person name="Izuno A."/>
            <person name="Isagi Y."/>
            <person name="Lee S.L."/>
            <person name="Shimizu K.K."/>
        </authorList>
    </citation>
    <scope>NUCLEOTIDE SEQUENCE [LARGE SCALE GENOMIC DNA]</scope>
    <source>
        <strain evidence="7">214</strain>
    </source>
</reference>
<gene>
    <name evidence="7" type="ORF">SLEP1_g7935</name>
</gene>
<evidence type="ECO:0000256" key="5">
    <source>
        <dbReference type="RuleBase" id="RU367093"/>
    </source>
</evidence>
<proteinExistence type="inferred from homology"/>
<evidence type="ECO:0000313" key="7">
    <source>
        <dbReference type="EMBL" id="GKU94439.1"/>
    </source>
</evidence>
<sequence>MGGIAERWSELSGEKNWKGLLHPLDVDLRKYIVHYGERTQAVLDAFNSETTSKWIGFSRYPMDGFFSRVGLEKGNPYKYQVTKFFYARSEINVLDWFTVGQSNWIGYVAVATDEGKAVLGRRDILIAWRGTMRNIEVIKDIQVDLVSAADIFGKNDDPQVHHGWHSIYTSKDLQSVFNKTSAREQVLSEVRRLVELYKEEEISITITGHSLGAAIATLNAVDIVANGYNKPMSKPKKACMVTVIAFASPRVGDSGFKKVFSRLKNLHVLRINNAFDVVPSLLVLIYAHVGQEVNIDSSKSENLKIFPELITTMSHAHQLEIYLHGVAINGANQEFRPQVHRDISLVNKYLDVLKDEYHVPVEWWTERNKGLVQQEDGSWKLDDYVPDPPSD</sequence>
<dbReference type="InterPro" id="IPR002921">
    <property type="entry name" value="Fungal_lipase-type"/>
</dbReference>
<dbReference type="SUPFAM" id="SSF53474">
    <property type="entry name" value="alpha/beta-Hydrolases"/>
    <property type="match status" value="1"/>
</dbReference>
<evidence type="ECO:0000259" key="6">
    <source>
        <dbReference type="Pfam" id="PF01764"/>
    </source>
</evidence>
<keyword evidence="3 5" id="KW-0442">Lipid degradation</keyword>
<dbReference type="GO" id="GO:0016042">
    <property type="term" value="P:lipid catabolic process"/>
    <property type="evidence" value="ECO:0007669"/>
    <property type="project" value="UniProtKB-UniRule"/>
</dbReference>
<dbReference type="FunFam" id="3.40.50.1820:FF:000065">
    <property type="entry name" value="Phospholipase A1-II 3"/>
    <property type="match status" value="1"/>
</dbReference>
<dbReference type="Pfam" id="PF01764">
    <property type="entry name" value="Lipase_3"/>
    <property type="match status" value="1"/>
</dbReference>
<evidence type="ECO:0000313" key="8">
    <source>
        <dbReference type="Proteomes" id="UP001054252"/>
    </source>
</evidence>
<evidence type="ECO:0000256" key="3">
    <source>
        <dbReference type="ARBA" id="ARBA00022963"/>
    </source>
</evidence>
<feature type="domain" description="Fungal lipase-type" evidence="6">
    <location>
        <begin position="126"/>
        <end position="281"/>
    </location>
</feature>
<dbReference type="GO" id="GO:0005737">
    <property type="term" value="C:cytoplasm"/>
    <property type="evidence" value="ECO:0007669"/>
    <property type="project" value="UniProtKB-ARBA"/>
</dbReference>
<dbReference type="Proteomes" id="UP001054252">
    <property type="component" value="Unassembled WGS sequence"/>
</dbReference>
<dbReference type="InterPro" id="IPR029058">
    <property type="entry name" value="AB_hydrolase_fold"/>
</dbReference>
<dbReference type="AlphaFoldDB" id="A0AAV5I9V3"/>
<dbReference type="PANTHER" id="PTHR31828">
    <property type="entry name" value="PHOSPHOLIPASE A1-IIGAMMA"/>
    <property type="match status" value="1"/>
</dbReference>
<dbReference type="InterPro" id="IPR033556">
    <property type="entry name" value="PLA"/>
</dbReference>
<dbReference type="Gene3D" id="3.40.50.1820">
    <property type="entry name" value="alpha/beta hydrolase"/>
    <property type="match status" value="1"/>
</dbReference>
<accession>A0AAV5I9V3</accession>
<dbReference type="EMBL" id="BPVZ01000008">
    <property type="protein sequence ID" value="GKU94439.1"/>
    <property type="molecule type" value="Genomic_DNA"/>
</dbReference>
<comment type="similarity">
    <text evidence="1 5">Belongs to the AB hydrolase superfamily. Lipase family.</text>
</comment>
<dbReference type="GO" id="GO:0008970">
    <property type="term" value="F:phospholipase A1 activity"/>
    <property type="evidence" value="ECO:0007669"/>
    <property type="project" value="UniProtKB-UniRule"/>
</dbReference>
<evidence type="ECO:0000256" key="2">
    <source>
        <dbReference type="ARBA" id="ARBA00022801"/>
    </source>
</evidence>
<keyword evidence="4 5" id="KW-0443">Lipid metabolism</keyword>
<evidence type="ECO:0000256" key="1">
    <source>
        <dbReference type="ARBA" id="ARBA00010701"/>
    </source>
</evidence>
<name>A0AAV5I9V3_9ROSI</name>
<comment type="caution">
    <text evidence="7">The sequence shown here is derived from an EMBL/GenBank/DDBJ whole genome shotgun (WGS) entry which is preliminary data.</text>
</comment>
<evidence type="ECO:0000256" key="4">
    <source>
        <dbReference type="ARBA" id="ARBA00023098"/>
    </source>
</evidence>
<keyword evidence="8" id="KW-1185">Reference proteome</keyword>
<comment type="function">
    <text evidence="5">Acylhydrolase that catalyzes the hydrolysis of phospholipids at the sn-1 position.</text>
</comment>
<keyword evidence="2 5" id="KW-0378">Hydrolase</keyword>
<protein>
    <recommendedName>
        <fullName evidence="5">Phospholipase A1</fullName>
        <ecNumber evidence="5">3.1.1.-</ecNumber>
    </recommendedName>
</protein>
<dbReference type="CDD" id="cd00519">
    <property type="entry name" value="Lipase_3"/>
    <property type="match status" value="1"/>
</dbReference>
<dbReference type="EC" id="3.1.1.-" evidence="5"/>
<organism evidence="7 8">
    <name type="scientific">Rubroshorea leprosula</name>
    <dbReference type="NCBI Taxonomy" id="152421"/>
    <lineage>
        <taxon>Eukaryota</taxon>
        <taxon>Viridiplantae</taxon>
        <taxon>Streptophyta</taxon>
        <taxon>Embryophyta</taxon>
        <taxon>Tracheophyta</taxon>
        <taxon>Spermatophyta</taxon>
        <taxon>Magnoliopsida</taxon>
        <taxon>eudicotyledons</taxon>
        <taxon>Gunneridae</taxon>
        <taxon>Pentapetalae</taxon>
        <taxon>rosids</taxon>
        <taxon>malvids</taxon>
        <taxon>Malvales</taxon>
        <taxon>Dipterocarpaceae</taxon>
        <taxon>Rubroshorea</taxon>
    </lineage>
</organism>